<accession>Q6K3T6</accession>
<evidence type="ECO:0000313" key="2">
    <source>
        <dbReference type="EMBL" id="BAD19935.1"/>
    </source>
</evidence>
<name>Q6K3T6_ORYSJ</name>
<dbReference type="Proteomes" id="UP000000763">
    <property type="component" value="Chromosome 2"/>
</dbReference>
<feature type="region of interest" description="Disordered" evidence="1">
    <location>
        <begin position="82"/>
        <end position="109"/>
    </location>
</feature>
<proteinExistence type="predicted"/>
<feature type="region of interest" description="Disordered" evidence="1">
    <location>
        <begin position="210"/>
        <end position="234"/>
    </location>
</feature>
<evidence type="ECO:0000256" key="1">
    <source>
        <dbReference type="SAM" id="MobiDB-lite"/>
    </source>
</evidence>
<reference evidence="4" key="3">
    <citation type="journal article" date="2005" name="Nature">
        <title>The map-based sequence of the rice genome.</title>
        <authorList>
            <consortium name="International rice genome sequencing project (IRGSP)"/>
            <person name="Matsumoto T."/>
            <person name="Wu J."/>
            <person name="Kanamori H."/>
            <person name="Katayose Y."/>
            <person name="Fujisawa M."/>
            <person name="Namiki N."/>
            <person name="Mizuno H."/>
            <person name="Yamamoto K."/>
            <person name="Antonio B.A."/>
            <person name="Baba T."/>
            <person name="Sakata K."/>
            <person name="Nagamura Y."/>
            <person name="Aoki H."/>
            <person name="Arikawa K."/>
            <person name="Arita K."/>
            <person name="Bito T."/>
            <person name="Chiden Y."/>
            <person name="Fujitsuka N."/>
            <person name="Fukunaka R."/>
            <person name="Hamada M."/>
            <person name="Harada C."/>
            <person name="Hayashi A."/>
            <person name="Hijishita S."/>
            <person name="Honda M."/>
            <person name="Hosokawa S."/>
            <person name="Ichikawa Y."/>
            <person name="Idonuma A."/>
            <person name="Iijima M."/>
            <person name="Ikeda M."/>
            <person name="Ikeno M."/>
            <person name="Ito K."/>
            <person name="Ito S."/>
            <person name="Ito T."/>
            <person name="Ito Y."/>
            <person name="Ito Y."/>
            <person name="Iwabuchi A."/>
            <person name="Kamiya K."/>
            <person name="Karasawa W."/>
            <person name="Kurita K."/>
            <person name="Katagiri S."/>
            <person name="Kikuta A."/>
            <person name="Kobayashi H."/>
            <person name="Kobayashi N."/>
            <person name="Machita K."/>
            <person name="Maehara T."/>
            <person name="Masukawa M."/>
            <person name="Mizubayashi T."/>
            <person name="Mukai Y."/>
            <person name="Nagasaki H."/>
            <person name="Nagata Y."/>
            <person name="Naito S."/>
            <person name="Nakashima M."/>
            <person name="Nakama Y."/>
            <person name="Nakamichi Y."/>
            <person name="Nakamura M."/>
            <person name="Meguro A."/>
            <person name="Negishi M."/>
            <person name="Ohta I."/>
            <person name="Ohta T."/>
            <person name="Okamoto M."/>
            <person name="Ono N."/>
            <person name="Saji S."/>
            <person name="Sakaguchi M."/>
            <person name="Sakai K."/>
            <person name="Shibata M."/>
            <person name="Shimokawa T."/>
            <person name="Song J."/>
            <person name="Takazaki Y."/>
            <person name="Terasawa K."/>
            <person name="Tsugane M."/>
            <person name="Tsuji K."/>
            <person name="Ueda S."/>
            <person name="Waki K."/>
            <person name="Yamagata H."/>
            <person name="Yamamoto M."/>
            <person name="Yamamoto S."/>
            <person name="Yamane H."/>
            <person name="Yoshiki S."/>
            <person name="Yoshihara R."/>
            <person name="Yukawa K."/>
            <person name="Zhong H."/>
            <person name="Yano M."/>
            <person name="Yuan Q."/>
            <person name="Ouyang S."/>
            <person name="Liu J."/>
            <person name="Jones K.M."/>
            <person name="Gansberger K."/>
            <person name="Moffat K."/>
            <person name="Hill J."/>
            <person name="Bera J."/>
            <person name="Fadrosh D."/>
            <person name="Jin S."/>
            <person name="Johri S."/>
            <person name="Kim M."/>
            <person name="Overton L."/>
            <person name="Reardon M."/>
            <person name="Tsitrin T."/>
            <person name="Vuong H."/>
            <person name="Weaver B."/>
            <person name="Ciecko A."/>
            <person name="Tallon L."/>
            <person name="Jackson J."/>
            <person name="Pai G."/>
            <person name="Aken S.V."/>
            <person name="Utterback T."/>
            <person name="Reidmuller S."/>
            <person name="Feldblyum T."/>
            <person name="Hsiao J."/>
            <person name="Zismann V."/>
            <person name="Iobst S."/>
            <person name="de Vazeille A.R."/>
            <person name="Buell C.R."/>
            <person name="Ying K."/>
            <person name="Li Y."/>
            <person name="Lu T."/>
            <person name="Huang Y."/>
            <person name="Zhao Q."/>
            <person name="Feng Q."/>
            <person name="Zhang L."/>
            <person name="Zhu J."/>
            <person name="Weng Q."/>
            <person name="Mu J."/>
            <person name="Lu Y."/>
            <person name="Fan D."/>
            <person name="Liu Y."/>
            <person name="Guan J."/>
            <person name="Zhang Y."/>
            <person name="Yu S."/>
            <person name="Liu X."/>
            <person name="Zhang Y."/>
            <person name="Hong G."/>
            <person name="Han B."/>
            <person name="Choisne N."/>
            <person name="Demange N."/>
            <person name="Orjeda G."/>
            <person name="Samain S."/>
            <person name="Cattolico L."/>
            <person name="Pelletier E."/>
            <person name="Couloux A."/>
            <person name="Segurens B."/>
            <person name="Wincker P."/>
            <person name="D'Hont A."/>
            <person name="Scarpelli C."/>
            <person name="Weissenbach J."/>
            <person name="Salanoubat M."/>
            <person name="Quetier F."/>
            <person name="Yu Y."/>
            <person name="Kim H.R."/>
            <person name="Rambo T."/>
            <person name="Currie J."/>
            <person name="Collura K."/>
            <person name="Luo M."/>
            <person name="Yang T."/>
            <person name="Ammiraju J.S.S."/>
            <person name="Engler F."/>
            <person name="Soderlund C."/>
            <person name="Wing R.A."/>
            <person name="Palmer L.E."/>
            <person name="de la Bastide M."/>
            <person name="Spiegel L."/>
            <person name="Nascimento L."/>
            <person name="Zutavern T."/>
            <person name="O'Shaughnessy A."/>
            <person name="Dike S."/>
            <person name="Dedhia N."/>
            <person name="Preston R."/>
            <person name="Balija V."/>
            <person name="McCombie W.R."/>
            <person name="Chow T."/>
            <person name="Chen H."/>
            <person name="Chung M."/>
            <person name="Chen C."/>
            <person name="Shaw J."/>
            <person name="Wu H."/>
            <person name="Hsiao K."/>
            <person name="Chao Y."/>
            <person name="Chu M."/>
            <person name="Cheng C."/>
            <person name="Hour A."/>
            <person name="Lee P."/>
            <person name="Lin S."/>
            <person name="Lin Y."/>
            <person name="Liou J."/>
            <person name="Liu S."/>
            <person name="Hsing Y."/>
            <person name="Raghuvanshi S."/>
            <person name="Mohanty A."/>
            <person name="Bharti A.K."/>
            <person name="Gaur A."/>
            <person name="Gupta V."/>
            <person name="Kumar D."/>
            <person name="Ravi V."/>
            <person name="Vij S."/>
            <person name="Kapur A."/>
            <person name="Khurana P."/>
            <person name="Khurana P."/>
            <person name="Khurana J.P."/>
            <person name="Tyagi A.K."/>
            <person name="Gaikwad K."/>
            <person name="Singh A."/>
            <person name="Dalal V."/>
            <person name="Srivastava S."/>
            <person name="Dixit A."/>
            <person name="Pal A.K."/>
            <person name="Ghazi I.A."/>
            <person name="Yadav M."/>
            <person name="Pandit A."/>
            <person name="Bhargava A."/>
            <person name="Sureshbabu K."/>
            <person name="Batra K."/>
            <person name="Sharma T.R."/>
            <person name="Mohapatra T."/>
            <person name="Singh N.K."/>
            <person name="Messing J."/>
            <person name="Nelson A.B."/>
            <person name="Fuks G."/>
            <person name="Kavchok S."/>
            <person name="Keizer G."/>
            <person name="Linton E."/>
            <person name="Llaca V."/>
            <person name="Song R."/>
            <person name="Tanyolac B."/>
            <person name="Young S."/>
            <person name="Ho-Il K."/>
            <person name="Hahn J.H."/>
            <person name="Sangsakoo G."/>
            <person name="Vanavichit A."/>
            <person name="de Mattos Luiz.A.T."/>
            <person name="Zimmer P.D."/>
            <person name="Malone G."/>
            <person name="Dellagostin O."/>
            <person name="de Oliveira A.C."/>
            <person name="Bevan M."/>
            <person name="Bancroft I."/>
            <person name="Minx P."/>
            <person name="Cordum H."/>
            <person name="Wilson R."/>
            <person name="Cheng Z."/>
            <person name="Jin W."/>
            <person name="Jiang J."/>
            <person name="Leong S.A."/>
            <person name="Iwama H."/>
            <person name="Gojobori T."/>
            <person name="Itoh T."/>
            <person name="Niimura Y."/>
            <person name="Fujii Y."/>
            <person name="Habara T."/>
            <person name="Sakai H."/>
            <person name="Sato Y."/>
            <person name="Wilson G."/>
            <person name="Kumar K."/>
            <person name="McCouch S."/>
            <person name="Juretic N."/>
            <person name="Hoen D."/>
            <person name="Wright S."/>
            <person name="Bruskiewich R."/>
            <person name="Bureau T."/>
            <person name="Miyao A."/>
            <person name="Hirochika H."/>
            <person name="Nishikawa T."/>
            <person name="Kadowaki K."/>
            <person name="Sugiura M."/>
            <person name="Burr B."/>
            <person name="Sasaki T."/>
        </authorList>
    </citation>
    <scope>NUCLEOTIDE SEQUENCE [LARGE SCALE GENOMIC DNA]</scope>
    <source>
        <strain evidence="4">cv. Nipponbare</strain>
    </source>
</reference>
<dbReference type="EMBL" id="AP005614">
    <property type="protein sequence ID" value="BAD19935.1"/>
    <property type="molecule type" value="Genomic_DNA"/>
</dbReference>
<dbReference type="AlphaFoldDB" id="Q6K3T6"/>
<organism evidence="2 4">
    <name type="scientific">Oryza sativa subsp. japonica</name>
    <name type="common">Rice</name>
    <dbReference type="NCBI Taxonomy" id="39947"/>
    <lineage>
        <taxon>Eukaryota</taxon>
        <taxon>Viridiplantae</taxon>
        <taxon>Streptophyta</taxon>
        <taxon>Embryophyta</taxon>
        <taxon>Tracheophyta</taxon>
        <taxon>Spermatophyta</taxon>
        <taxon>Magnoliopsida</taxon>
        <taxon>Liliopsida</taxon>
        <taxon>Poales</taxon>
        <taxon>Poaceae</taxon>
        <taxon>BOP clade</taxon>
        <taxon>Oryzoideae</taxon>
        <taxon>Oryzeae</taxon>
        <taxon>Oryzinae</taxon>
        <taxon>Oryza</taxon>
        <taxon>Oryza sativa</taxon>
    </lineage>
</organism>
<gene>
    <name evidence="3" type="ORF">OJ1134_F06.13</name>
    <name evidence="2" type="ORF">OSJNBa0090H18.3</name>
</gene>
<protein>
    <submittedName>
        <fullName evidence="2">Uncharacterized protein</fullName>
    </submittedName>
</protein>
<dbReference type="EMBL" id="AP004117">
    <property type="protein sequence ID" value="BAD27738.1"/>
    <property type="molecule type" value="Genomic_DNA"/>
</dbReference>
<reference evidence="2" key="2">
    <citation type="submission" date="2002-08" db="EMBL/GenBank/DDBJ databases">
        <title>Oryza sativa nipponbare(GA3) genomic DNA, chromosome 2, BAC clone:OSJNBa0090H18.</title>
        <authorList>
            <person name="Sasaki T."/>
            <person name="Matsumoto T."/>
            <person name="Katayose Y."/>
        </authorList>
    </citation>
    <scope>NUCLEOTIDE SEQUENCE</scope>
</reference>
<reference evidence="4" key="4">
    <citation type="journal article" date="2008" name="Nucleic Acids Res.">
        <title>The rice annotation project database (RAP-DB): 2008 update.</title>
        <authorList>
            <consortium name="The rice annotation project (RAP)"/>
        </authorList>
    </citation>
    <scope>GENOME REANNOTATION</scope>
    <source>
        <strain evidence="4">cv. Nipponbare</strain>
    </source>
</reference>
<sequence length="375" mass="40269">MRECLLEGWKAISLSYMILTIYFIYADEQDRILMVLSRAWYLRHDIVQCRGGEGSGGEGGGGGGVAVELEAPGTAVVCVGRRREQQRSAETGGGGGTETVEERSGATRRRTRGSCEEWWRIVGHRGGDRGRLSVIEAEIVGGADGMEEGEGSGERWEGINEAGVGVLGTWFDGGVTSLAVAAAERVEENGGGGESGVERKGRERWRMRLESPSLIGEGGGDHGSGEEAGGRGWARHQIRRRHRFAAPEPAIAALAVARLGWIHKSRPLPSEPPPLSPLPSPSTSAWSTAVAREEAWTPAAARAEESSPAASSAAARSFRQLGRMCGRPRQRPLPLPEAVAVAGARSQRLVISRASRCPALPACARERERERLRRE</sequence>
<feature type="compositionally biased region" description="Basic and acidic residues" evidence="1">
    <location>
        <begin position="219"/>
        <end position="229"/>
    </location>
</feature>
<reference evidence="3" key="1">
    <citation type="submission" date="2001-08" db="EMBL/GenBank/DDBJ databases">
        <title>Oryza sativa nipponbare(GA3) genomic DNA, chromosome 2, BAC clone:OJ1134_F06.</title>
        <authorList>
            <person name="Sasaki T."/>
            <person name="Matsumoto T."/>
            <person name="Yamamoto K."/>
        </authorList>
    </citation>
    <scope>NUCLEOTIDE SEQUENCE</scope>
</reference>
<evidence type="ECO:0000313" key="3">
    <source>
        <dbReference type="EMBL" id="BAD27738.1"/>
    </source>
</evidence>
<evidence type="ECO:0000313" key="4">
    <source>
        <dbReference type="Proteomes" id="UP000000763"/>
    </source>
</evidence>